<dbReference type="InterPro" id="IPR010987">
    <property type="entry name" value="Glutathione-S-Trfase_C-like"/>
</dbReference>
<dbReference type="InterPro" id="IPR004045">
    <property type="entry name" value="Glutathione_S-Trfase_N"/>
</dbReference>
<dbReference type="SFLD" id="SFLDS00019">
    <property type="entry name" value="Glutathione_Transferase_(cytos"/>
    <property type="match status" value="1"/>
</dbReference>
<dbReference type="CDD" id="cd03045">
    <property type="entry name" value="GST_N_Delta_Epsilon"/>
    <property type="match status" value="1"/>
</dbReference>
<sequence length="217" mass="24814">MGKIKLYMVWGSPPVNSVLMTAKALNIDIELFEVDFSKNEFLSDWFLKLNPAHTVPTLDDDGFILWDSHAILMYLVEKYGKNSVLYPEDSKTKAFINQILLFDCGTVFRCFSDCVKPLFYEGKKSMDQNKLSNLKDVYVILERILTSSKFLASDNITIADISILSTLLPSNLVLPIETNKFPKLSVWLEHMKQAEFYQAGEKALETFRIGFETVTRS</sequence>
<dbReference type="InterPro" id="IPR004046">
    <property type="entry name" value="GST_C"/>
</dbReference>
<dbReference type="FunFam" id="1.20.1050.10:FF:000007">
    <property type="entry name" value="Glutathione S-transferase 1-1"/>
    <property type="match status" value="1"/>
</dbReference>
<dbReference type="PROSITE" id="PS50404">
    <property type="entry name" value="GST_NTER"/>
    <property type="match status" value="1"/>
</dbReference>
<dbReference type="InterPro" id="IPR036249">
    <property type="entry name" value="Thioredoxin-like_sf"/>
</dbReference>
<feature type="domain" description="GST C-terminal" evidence="4">
    <location>
        <begin position="89"/>
        <end position="217"/>
    </location>
</feature>
<dbReference type="GO" id="GO:0006749">
    <property type="term" value="P:glutathione metabolic process"/>
    <property type="evidence" value="ECO:0007669"/>
    <property type="project" value="TreeGrafter"/>
</dbReference>
<evidence type="ECO:0000313" key="6">
    <source>
        <dbReference type="Proteomes" id="UP000625711"/>
    </source>
</evidence>
<dbReference type="SFLD" id="SFLDG00358">
    <property type="entry name" value="Main_(cytGST)"/>
    <property type="match status" value="1"/>
</dbReference>
<proteinExistence type="inferred from homology"/>
<dbReference type="CDD" id="cd03177">
    <property type="entry name" value="GST_C_Delta_Epsilon"/>
    <property type="match status" value="1"/>
</dbReference>
<dbReference type="Gene3D" id="3.40.30.10">
    <property type="entry name" value="Glutaredoxin"/>
    <property type="match status" value="1"/>
</dbReference>
<dbReference type="Pfam" id="PF00043">
    <property type="entry name" value="GST_C"/>
    <property type="match status" value="1"/>
</dbReference>
<dbReference type="EMBL" id="JAACXV010014634">
    <property type="protein sequence ID" value="KAF7265328.1"/>
    <property type="molecule type" value="Genomic_DNA"/>
</dbReference>
<evidence type="ECO:0000313" key="5">
    <source>
        <dbReference type="EMBL" id="KAF7265328.1"/>
    </source>
</evidence>
<dbReference type="PROSITE" id="PS50405">
    <property type="entry name" value="GST_CTER"/>
    <property type="match status" value="1"/>
</dbReference>
<dbReference type="InterPro" id="IPR040079">
    <property type="entry name" value="Glutathione_S-Trfase"/>
</dbReference>
<dbReference type="PANTHER" id="PTHR43969">
    <property type="entry name" value="GLUTATHIONE S TRANSFERASE D10, ISOFORM A-RELATED"/>
    <property type="match status" value="1"/>
</dbReference>
<dbReference type="SUPFAM" id="SSF52833">
    <property type="entry name" value="Thioredoxin-like"/>
    <property type="match status" value="1"/>
</dbReference>
<accession>A0A834HPD1</accession>
<keyword evidence="6" id="KW-1185">Reference proteome</keyword>
<name>A0A834HPD1_RHYFE</name>
<evidence type="ECO:0000259" key="4">
    <source>
        <dbReference type="PROSITE" id="PS50405"/>
    </source>
</evidence>
<comment type="similarity">
    <text evidence="2">Belongs to the GST superfamily.</text>
</comment>
<dbReference type="PANTHER" id="PTHR43969:SF9">
    <property type="entry name" value="GLUTATHIONE S TRANSFERASE D10, ISOFORM A-RELATED"/>
    <property type="match status" value="1"/>
</dbReference>
<comment type="subunit">
    <text evidence="1">Homodimer.</text>
</comment>
<dbReference type="AlphaFoldDB" id="A0A834HPD1"/>
<feature type="domain" description="GST N-terminal" evidence="3">
    <location>
        <begin position="2"/>
        <end position="83"/>
    </location>
</feature>
<protein>
    <submittedName>
        <fullName evidence="5">Uncharacterized protein</fullName>
    </submittedName>
</protein>
<organism evidence="5 6">
    <name type="scientific">Rhynchophorus ferrugineus</name>
    <name type="common">Red palm weevil</name>
    <name type="synonym">Curculio ferrugineus</name>
    <dbReference type="NCBI Taxonomy" id="354439"/>
    <lineage>
        <taxon>Eukaryota</taxon>
        <taxon>Metazoa</taxon>
        <taxon>Ecdysozoa</taxon>
        <taxon>Arthropoda</taxon>
        <taxon>Hexapoda</taxon>
        <taxon>Insecta</taxon>
        <taxon>Pterygota</taxon>
        <taxon>Neoptera</taxon>
        <taxon>Endopterygota</taxon>
        <taxon>Coleoptera</taxon>
        <taxon>Polyphaga</taxon>
        <taxon>Cucujiformia</taxon>
        <taxon>Curculionidae</taxon>
        <taxon>Dryophthorinae</taxon>
        <taxon>Rhynchophorus</taxon>
    </lineage>
</organism>
<dbReference type="GO" id="GO:0004364">
    <property type="term" value="F:glutathione transferase activity"/>
    <property type="evidence" value="ECO:0007669"/>
    <property type="project" value="TreeGrafter"/>
</dbReference>
<evidence type="ECO:0000256" key="2">
    <source>
        <dbReference type="RuleBase" id="RU003494"/>
    </source>
</evidence>
<gene>
    <name evidence="5" type="ORF">GWI33_021311</name>
</gene>
<dbReference type="SFLD" id="SFLDG01153">
    <property type="entry name" value="Main.4:_Theta-like"/>
    <property type="match status" value="1"/>
</dbReference>
<evidence type="ECO:0000259" key="3">
    <source>
        <dbReference type="PROSITE" id="PS50404"/>
    </source>
</evidence>
<dbReference type="FunFam" id="3.40.30.10:FF:000034">
    <property type="entry name" value="glutathione S-transferase 1"/>
    <property type="match status" value="1"/>
</dbReference>
<dbReference type="OrthoDB" id="2309723at2759"/>
<dbReference type="Proteomes" id="UP000625711">
    <property type="component" value="Unassembled WGS sequence"/>
</dbReference>
<reference evidence="5" key="1">
    <citation type="submission" date="2020-08" db="EMBL/GenBank/DDBJ databases">
        <title>Genome sequencing and assembly of the red palm weevil Rhynchophorus ferrugineus.</title>
        <authorList>
            <person name="Dias G.B."/>
            <person name="Bergman C.M."/>
            <person name="Manee M."/>
        </authorList>
    </citation>
    <scope>NUCLEOTIDE SEQUENCE</scope>
    <source>
        <strain evidence="5">AA-2017</strain>
        <tissue evidence="5">Whole larva</tissue>
    </source>
</reference>
<dbReference type="Gene3D" id="1.20.1050.10">
    <property type="match status" value="1"/>
</dbReference>
<dbReference type="InterPro" id="IPR036282">
    <property type="entry name" value="Glutathione-S-Trfase_C_sf"/>
</dbReference>
<comment type="caution">
    <text evidence="5">The sequence shown here is derived from an EMBL/GenBank/DDBJ whole genome shotgun (WGS) entry which is preliminary data.</text>
</comment>
<evidence type="ECO:0000256" key="1">
    <source>
        <dbReference type="ARBA" id="ARBA00011738"/>
    </source>
</evidence>
<dbReference type="SUPFAM" id="SSF47616">
    <property type="entry name" value="GST C-terminal domain-like"/>
    <property type="match status" value="1"/>
</dbReference>
<dbReference type="Pfam" id="PF02798">
    <property type="entry name" value="GST_N"/>
    <property type="match status" value="1"/>
</dbReference>